<accession>A0A8J3WL55</accession>
<dbReference type="Pfam" id="PF13313">
    <property type="entry name" value="DUF4082"/>
    <property type="match status" value="1"/>
</dbReference>
<comment type="caution">
    <text evidence="3">The sequence shown here is derived from an EMBL/GenBank/DDBJ whole genome shotgun (WGS) entry which is preliminary data.</text>
</comment>
<evidence type="ECO:0000313" key="3">
    <source>
        <dbReference type="EMBL" id="GIH93275.1"/>
    </source>
</evidence>
<dbReference type="EMBL" id="BOOJ01000032">
    <property type="protein sequence ID" value="GIH93275.1"/>
    <property type="molecule type" value="Genomic_DNA"/>
</dbReference>
<dbReference type="InterPro" id="IPR011050">
    <property type="entry name" value="Pectin_lyase_fold/virulence"/>
</dbReference>
<feature type="compositionally biased region" description="Low complexity" evidence="1">
    <location>
        <begin position="229"/>
        <end position="245"/>
    </location>
</feature>
<feature type="compositionally biased region" description="Low complexity" evidence="1">
    <location>
        <begin position="259"/>
        <end position="281"/>
    </location>
</feature>
<organism evidence="3 4">
    <name type="scientific">Planobispora siamensis</name>
    <dbReference type="NCBI Taxonomy" id="936338"/>
    <lineage>
        <taxon>Bacteria</taxon>
        <taxon>Bacillati</taxon>
        <taxon>Actinomycetota</taxon>
        <taxon>Actinomycetes</taxon>
        <taxon>Streptosporangiales</taxon>
        <taxon>Streptosporangiaceae</taxon>
        <taxon>Planobispora</taxon>
    </lineage>
</organism>
<dbReference type="RefSeq" id="WP_204065448.1">
    <property type="nucleotide sequence ID" value="NZ_BOOJ01000032.1"/>
</dbReference>
<feature type="region of interest" description="Disordered" evidence="1">
    <location>
        <begin position="224"/>
        <end position="245"/>
    </location>
</feature>
<evidence type="ECO:0000256" key="1">
    <source>
        <dbReference type="SAM" id="MobiDB-lite"/>
    </source>
</evidence>
<protein>
    <recommendedName>
        <fullName evidence="2">DUF4082 domain-containing protein</fullName>
    </recommendedName>
</protein>
<feature type="compositionally biased region" description="Low complexity" evidence="1">
    <location>
        <begin position="289"/>
        <end position="328"/>
    </location>
</feature>
<name>A0A8J3WL55_9ACTN</name>
<proteinExistence type="predicted"/>
<feature type="domain" description="DUF4082" evidence="2">
    <location>
        <begin position="80"/>
        <end position="213"/>
    </location>
</feature>
<reference evidence="3 4" key="1">
    <citation type="submission" date="2021-01" db="EMBL/GenBank/DDBJ databases">
        <title>Whole genome shotgun sequence of Planobispora siamensis NBRC 107568.</title>
        <authorList>
            <person name="Komaki H."/>
            <person name="Tamura T."/>
        </authorList>
    </citation>
    <scope>NUCLEOTIDE SEQUENCE [LARGE SCALE GENOMIC DNA]</scope>
    <source>
        <strain evidence="3 4">NBRC 107568</strain>
    </source>
</reference>
<dbReference type="AlphaFoldDB" id="A0A8J3WL55"/>
<evidence type="ECO:0000313" key="4">
    <source>
        <dbReference type="Proteomes" id="UP000619788"/>
    </source>
</evidence>
<dbReference type="Proteomes" id="UP000619788">
    <property type="component" value="Unassembled WGS sequence"/>
</dbReference>
<dbReference type="InterPro" id="IPR025141">
    <property type="entry name" value="DUF4082"/>
</dbReference>
<keyword evidence="4" id="KW-1185">Reference proteome</keyword>
<gene>
    <name evidence="3" type="ORF">Psi01_39050</name>
</gene>
<sequence>MASAHSSGRGLRGARRARRRRARLGARAALVCALLAAVPVVVVATRGGEAPPVSERTVLAAVEEERETSLWPERGEIENAASYSGAPVELGTRFTARRDGWVAGVRFYKIGAVGGDYTGSLWDSRGRRLARVTFGPTGAVGWQEARFATPVAVKANRVYTVSYRSRSGAFVGTRWSRPVVSGPLSTTARRSGVYTYGGGFPDRWNRRNYNYWVDVIFRWRSPGTPPPTATATPAPSAPSVTPTAASPTVISPTVASPTVVSPTVVSPTPVEPTSSATVTVEPVPSVTLSADPSATPTGTATPTLTPTSTPTVTGTATATPTPTATASAEPPPRGACPDHPTPACTGVPPGTRLKQLPLSFHGDTYRVTQDDTVLDGVHIPGDLLITADDVVIKNSRIDGGVQDEYARKTYSFTITDSTVGPEKGCLTAPGIQTANFTAKRVHVRGHGDGFSVSGDNVRIEDSYVLLCSNPGDHGDGIQTIGAGRGLVVHHNTFDQRQAKDVTSPIFLVDTGTVDVEVTENLVMGGTYSMRLLHANGKQIMKGNSVVDKSWEYGPLVVDCARVDFSGNELVRIDQNYRITSIVSPLNCT</sequence>
<feature type="region of interest" description="Disordered" evidence="1">
    <location>
        <begin position="259"/>
        <end position="336"/>
    </location>
</feature>
<dbReference type="SUPFAM" id="SSF51126">
    <property type="entry name" value="Pectin lyase-like"/>
    <property type="match status" value="1"/>
</dbReference>
<evidence type="ECO:0000259" key="2">
    <source>
        <dbReference type="Pfam" id="PF13313"/>
    </source>
</evidence>